<dbReference type="Pfam" id="PF10475">
    <property type="entry name" value="Vps54_N"/>
    <property type="match status" value="1"/>
</dbReference>
<dbReference type="Gene3D" id="6.10.250.860">
    <property type="match status" value="1"/>
</dbReference>
<keyword evidence="11" id="KW-1185">Reference proteome</keyword>
<name>A0A915BM02_PARUN</name>
<dbReference type="GO" id="GO:0000938">
    <property type="term" value="C:GARP complex"/>
    <property type="evidence" value="ECO:0007669"/>
    <property type="project" value="InterPro"/>
</dbReference>
<dbReference type="PANTHER" id="PTHR12965">
    <property type="entry name" value="VACUOLAR PROTEIN SORTING 54"/>
    <property type="match status" value="1"/>
</dbReference>
<protein>
    <recommendedName>
        <fullName evidence="3">Vacuolar protein sorting-associated protein 54</fullName>
    </recommendedName>
</protein>
<dbReference type="GO" id="GO:0042147">
    <property type="term" value="P:retrograde transport, endosome to Golgi"/>
    <property type="evidence" value="ECO:0007669"/>
    <property type="project" value="InterPro"/>
</dbReference>
<evidence type="ECO:0000313" key="13">
    <source>
        <dbReference type="WBParaSite" id="PgR046_g055_t05"/>
    </source>
</evidence>
<evidence type="ECO:0000259" key="9">
    <source>
        <dbReference type="Pfam" id="PF07928"/>
    </source>
</evidence>
<feature type="domain" description="Vacuolar protein sorting-associated protein 54 C-terminal" evidence="9">
    <location>
        <begin position="874"/>
        <end position="1004"/>
    </location>
</feature>
<reference evidence="12 13" key="1">
    <citation type="submission" date="2022-11" db="UniProtKB">
        <authorList>
            <consortium name="WormBaseParasite"/>
        </authorList>
    </citation>
    <scope>IDENTIFICATION</scope>
</reference>
<dbReference type="Proteomes" id="UP000887569">
    <property type="component" value="Unplaced"/>
</dbReference>
<evidence type="ECO:0000256" key="1">
    <source>
        <dbReference type="ARBA" id="ARBA00004601"/>
    </source>
</evidence>
<evidence type="ECO:0000256" key="6">
    <source>
        <dbReference type="ARBA" id="ARBA00023034"/>
    </source>
</evidence>
<dbReference type="Gene3D" id="1.20.1280.130">
    <property type="match status" value="1"/>
</dbReference>
<dbReference type="InterPro" id="IPR012501">
    <property type="entry name" value="Vps54_C"/>
</dbReference>
<dbReference type="PANTHER" id="PTHR12965:SF0">
    <property type="entry name" value="VACUOLAR PROTEIN SORTING-ASSOCIATED PROTEIN 54"/>
    <property type="match status" value="1"/>
</dbReference>
<evidence type="ECO:0000256" key="8">
    <source>
        <dbReference type="SAM" id="MobiDB-lite"/>
    </source>
</evidence>
<dbReference type="Pfam" id="PF07928">
    <property type="entry name" value="Vps54"/>
    <property type="match status" value="1"/>
</dbReference>
<dbReference type="InterPro" id="IPR039745">
    <property type="entry name" value="Vps54"/>
</dbReference>
<keyword evidence="7" id="KW-0175">Coiled coil</keyword>
<dbReference type="InterPro" id="IPR019515">
    <property type="entry name" value="VPS54_N"/>
</dbReference>
<dbReference type="GO" id="GO:0005829">
    <property type="term" value="C:cytosol"/>
    <property type="evidence" value="ECO:0007669"/>
    <property type="project" value="GOC"/>
</dbReference>
<dbReference type="GO" id="GO:0019905">
    <property type="term" value="F:syntaxin binding"/>
    <property type="evidence" value="ECO:0007669"/>
    <property type="project" value="TreeGrafter"/>
</dbReference>
<evidence type="ECO:0000256" key="4">
    <source>
        <dbReference type="ARBA" id="ARBA00022448"/>
    </source>
</evidence>
<evidence type="ECO:0000256" key="3">
    <source>
        <dbReference type="ARBA" id="ARBA00017665"/>
    </source>
</evidence>
<comment type="similarity">
    <text evidence="2">Belongs to the VPS54 family.</text>
</comment>
<dbReference type="GO" id="GO:0015031">
    <property type="term" value="P:protein transport"/>
    <property type="evidence" value="ECO:0007669"/>
    <property type="project" value="UniProtKB-KW"/>
</dbReference>
<feature type="region of interest" description="Disordered" evidence="8">
    <location>
        <begin position="274"/>
        <end position="298"/>
    </location>
</feature>
<dbReference type="WBParaSite" id="PgR046_g055_t05">
    <property type="protein sequence ID" value="PgR046_g055_t05"/>
    <property type="gene ID" value="PgR046_g055"/>
</dbReference>
<proteinExistence type="inferred from homology"/>
<keyword evidence="4" id="KW-0813">Transport</keyword>
<evidence type="ECO:0000259" key="10">
    <source>
        <dbReference type="Pfam" id="PF10475"/>
    </source>
</evidence>
<feature type="compositionally biased region" description="Low complexity" evidence="8">
    <location>
        <begin position="274"/>
        <end position="286"/>
    </location>
</feature>
<evidence type="ECO:0000256" key="2">
    <source>
        <dbReference type="ARBA" id="ARBA00009150"/>
    </source>
</evidence>
<sequence length="1114" mass="126245">MGILTQFHMGINNTLFRREEMKTASWSSVTNTCARELFADAGYPRHCDICPPSITFADRFEMAHHLRRVHSTREGGSFICRYGPNGICQTLPLEGVSDRDYEAHLRKCHVSAASASKFSPNAPSNEEIADVKNRTFTVHSFTQNLSSVLSDPKRPRSEVHSFFTRHWGDSFVPKIRVSSSSSLPSIDADHFKNYLATTAKKHRKYLRAKKELSRCLTRREENTRIDVNDVPPILLSSHFSLSDAETFEAIFLEPKAGEPDQLCLHEVGCSSSVQSSASTGSDSLTSRQTDDGGAQKVPEAFDAGRGRLFRSYETLQSRLEFYQDLVDSRLNNQLAAKSSSFWKTVKSCGSLYGELGEARNKAALVRKSLHEVNEKVYMRMIRIMELYKRRERYERLLQKLQDISCLRDAQLTVQMLLNQSDYPKALECIDTAQEVLRSDLRGIVCFRHLSSQLQELYKVIGKMLQEEFVALVQKELGRSCENEFEAACQDGQLNPIVLGLLRVNEYRFVHVLQQEVVEAIKNSLRQVIKSHVISSCREHQLTVFDPSLGTLGNQMRRLNLDEWLAAFDHLLRVLFLMCRRVQSIQELILENIDRFGDVVPQDTREYSRPATADRSDQHFLPSIIIEQEDRGDDDVDEEVNDLLHGAALTLEKQTIGRVPSTLSLDAVPSNEARPCSLTHSQSLACAEFVEKIPRRDSVLGDVPVEGLTSVTASTPAAMLSMPCRNLAQVRQSISLLTEHATYTAQERCCRLLFSRAKDGFLERLSVDDFQSVLRMADEFIKKCSSLLGSDANYSSPLRLCVLQQSARFIKSFHQERKAKLGNILDSENWRASEVPQHFQRIADECVRTQRLSDVASVEDRRQATPQQSLIVDGESYVVVGTALLVLQMMSQYSDVLSILPDFASELLMCIVELLKNFNSRSCQLILGAGALQLIGLKSISVRHLALSSRCLQMVVRFAPYLRAHFERHLPIAKQNQLRHMDHIMRDYKDHIDEITNKLISVIEHHTLVQLQQWEVKSSTPSATFQQICRQLGKFYNGLTGIMPESMIKDLFLRVHDGFKVNLKQQLAVMGITPHDSLTYGLVSLDYSFYVKSMQALPCCSDFKNESISEALYAR</sequence>
<keyword evidence="5" id="KW-0653">Protein transport</keyword>
<feature type="domain" description="Vacuolar protein sorting-associated protein 54 N-terminal" evidence="10">
    <location>
        <begin position="313"/>
        <end position="473"/>
    </location>
</feature>
<comment type="subcellular location">
    <subcellularLocation>
        <location evidence="1">Golgi apparatus</location>
        <location evidence="1">trans-Golgi network</location>
    </subcellularLocation>
</comment>
<keyword evidence="6" id="KW-0333">Golgi apparatus</keyword>
<evidence type="ECO:0000256" key="7">
    <source>
        <dbReference type="ARBA" id="ARBA00023054"/>
    </source>
</evidence>
<organism evidence="11 12">
    <name type="scientific">Parascaris univalens</name>
    <name type="common">Nematode worm</name>
    <dbReference type="NCBI Taxonomy" id="6257"/>
    <lineage>
        <taxon>Eukaryota</taxon>
        <taxon>Metazoa</taxon>
        <taxon>Ecdysozoa</taxon>
        <taxon>Nematoda</taxon>
        <taxon>Chromadorea</taxon>
        <taxon>Rhabditida</taxon>
        <taxon>Spirurina</taxon>
        <taxon>Ascaridomorpha</taxon>
        <taxon>Ascaridoidea</taxon>
        <taxon>Ascarididae</taxon>
        <taxon>Parascaris</taxon>
    </lineage>
</organism>
<dbReference type="WBParaSite" id="PgR046_g055_t04">
    <property type="protein sequence ID" value="PgR046_g055_t04"/>
    <property type="gene ID" value="PgR046_g055"/>
</dbReference>
<evidence type="ECO:0000256" key="5">
    <source>
        <dbReference type="ARBA" id="ARBA00022927"/>
    </source>
</evidence>
<evidence type="ECO:0000313" key="11">
    <source>
        <dbReference type="Proteomes" id="UP000887569"/>
    </source>
</evidence>
<dbReference type="AlphaFoldDB" id="A0A915BM02"/>
<dbReference type="GO" id="GO:0006896">
    <property type="term" value="P:Golgi to vacuole transport"/>
    <property type="evidence" value="ECO:0007669"/>
    <property type="project" value="TreeGrafter"/>
</dbReference>
<evidence type="ECO:0000313" key="12">
    <source>
        <dbReference type="WBParaSite" id="PgR046_g055_t04"/>
    </source>
</evidence>
<accession>A0A915BM02</accession>